<dbReference type="Proteomes" id="UP000635983">
    <property type="component" value="Unassembled WGS sequence"/>
</dbReference>
<dbReference type="AlphaFoldDB" id="A0A917PT13"/>
<accession>A0A917PT13</accession>
<comment type="caution">
    <text evidence="2">The sequence shown here is derived from an EMBL/GenBank/DDBJ whole genome shotgun (WGS) entry which is preliminary data.</text>
</comment>
<dbReference type="Pfam" id="PF14346">
    <property type="entry name" value="DUF4398"/>
    <property type="match status" value="1"/>
</dbReference>
<dbReference type="EMBL" id="BMPO01000003">
    <property type="protein sequence ID" value="GGJ90488.1"/>
    <property type="molecule type" value="Genomic_DNA"/>
</dbReference>
<evidence type="ECO:0000313" key="3">
    <source>
        <dbReference type="Proteomes" id="UP000635983"/>
    </source>
</evidence>
<reference evidence="2" key="2">
    <citation type="submission" date="2020-09" db="EMBL/GenBank/DDBJ databases">
        <authorList>
            <person name="Sun Q."/>
            <person name="Ohkuma M."/>
        </authorList>
    </citation>
    <scope>NUCLEOTIDE SEQUENCE</scope>
    <source>
        <strain evidence="2">JCM 30078</strain>
    </source>
</reference>
<organism evidence="2 3">
    <name type="scientific">Pseudomonas matsuisoli</name>
    <dbReference type="NCBI Taxonomy" id="1515666"/>
    <lineage>
        <taxon>Bacteria</taxon>
        <taxon>Pseudomonadati</taxon>
        <taxon>Pseudomonadota</taxon>
        <taxon>Gammaproteobacteria</taxon>
        <taxon>Pseudomonadales</taxon>
        <taxon>Pseudomonadaceae</taxon>
        <taxon>Pseudomonas</taxon>
    </lineage>
</organism>
<feature type="domain" description="DUF4398" evidence="1">
    <location>
        <begin position="12"/>
        <end position="87"/>
    </location>
</feature>
<evidence type="ECO:0000313" key="2">
    <source>
        <dbReference type="EMBL" id="GGJ90488.1"/>
    </source>
</evidence>
<reference evidence="2" key="1">
    <citation type="journal article" date="2014" name="Int. J. Syst. Evol. Microbiol.">
        <title>Complete genome sequence of Corynebacterium casei LMG S-19264T (=DSM 44701T), isolated from a smear-ripened cheese.</title>
        <authorList>
            <consortium name="US DOE Joint Genome Institute (JGI-PGF)"/>
            <person name="Walter F."/>
            <person name="Albersmeier A."/>
            <person name="Kalinowski J."/>
            <person name="Ruckert C."/>
        </authorList>
    </citation>
    <scope>NUCLEOTIDE SEQUENCE</scope>
    <source>
        <strain evidence="2">JCM 30078</strain>
    </source>
</reference>
<gene>
    <name evidence="2" type="ORF">GCM10009304_15270</name>
</gene>
<dbReference type="Gene3D" id="1.20.1270.390">
    <property type="match status" value="1"/>
</dbReference>
<sequence>MGCTSADPAPTAQMELSEQALAQAQTIVGDTPSVLLEAAVHKLVLAREKMAQRDFRAARMLAEQAELDARLAEVRVINEKQGLAITQLNRQIKSVRRELESLQ</sequence>
<evidence type="ECO:0000259" key="1">
    <source>
        <dbReference type="Pfam" id="PF14346"/>
    </source>
</evidence>
<keyword evidence="3" id="KW-1185">Reference proteome</keyword>
<proteinExistence type="predicted"/>
<name>A0A917PT13_9PSED</name>
<protein>
    <recommendedName>
        <fullName evidence="1">DUF4398 domain-containing protein</fullName>
    </recommendedName>
</protein>
<dbReference type="InterPro" id="IPR025511">
    <property type="entry name" value="DUF4398"/>
</dbReference>